<dbReference type="InterPro" id="IPR023584">
    <property type="entry name" value="Ribosome_recyc_fac_dom"/>
</dbReference>
<dbReference type="GO" id="GO:0005739">
    <property type="term" value="C:mitochondrion"/>
    <property type="evidence" value="ECO:0007669"/>
    <property type="project" value="TreeGrafter"/>
</dbReference>
<keyword evidence="2" id="KW-0648">Protein biosynthesis</keyword>
<dbReference type="OrthoDB" id="5365739at2759"/>
<dbReference type="VEuPathDB" id="FungiDB:ASPCADRAFT_46561"/>
<protein>
    <recommendedName>
        <fullName evidence="5">Ribosome recycling factor domain-containing protein</fullName>
    </recommendedName>
</protein>
<dbReference type="OMA" id="NVICGEE"/>
<dbReference type="Pfam" id="PF01765">
    <property type="entry name" value="RRF"/>
    <property type="match status" value="1"/>
</dbReference>
<dbReference type="FunFam" id="3.30.1360.40:FF:000020">
    <property type="entry name" value="Similar to ribosome recycling factor"/>
    <property type="match status" value="1"/>
</dbReference>
<dbReference type="Gene3D" id="3.30.1360.40">
    <property type="match status" value="1"/>
</dbReference>
<evidence type="ECO:0000256" key="3">
    <source>
        <dbReference type="ARBA" id="ARBA00024909"/>
    </source>
</evidence>
<evidence type="ECO:0000256" key="4">
    <source>
        <dbReference type="SAM" id="MobiDB-lite"/>
    </source>
</evidence>
<organism evidence="7 8">
    <name type="scientific">Aspergillus carbonarius (strain ITEM 5010)</name>
    <dbReference type="NCBI Taxonomy" id="602072"/>
    <lineage>
        <taxon>Eukaryota</taxon>
        <taxon>Fungi</taxon>
        <taxon>Dikarya</taxon>
        <taxon>Ascomycota</taxon>
        <taxon>Pezizomycotina</taxon>
        <taxon>Eurotiomycetes</taxon>
        <taxon>Eurotiomycetidae</taxon>
        <taxon>Eurotiales</taxon>
        <taxon>Aspergillaceae</taxon>
        <taxon>Aspergillus</taxon>
        <taxon>Aspergillus subgen. Circumdati</taxon>
    </lineage>
</organism>
<dbReference type="InterPro" id="IPR036191">
    <property type="entry name" value="RRF_sf"/>
</dbReference>
<sequence>MQRPPPVTRIRCWSVLPGFRPILFSDHQIPRGPQYRPLAPNKHRGFSTSPFLYKKKEKTRAITGTDSGKLLSKAGVTSEDPHDFSQLHDGIAAALSRFKDELSKLRVGGRFNTGSIENLRVQLSKGSKETARLGDLAQVVPKGGRMVTILASEDDHVKPITSSIISSNLSLNPQPDPHNALQLNITIPPPTKESRDQMITVAKAAMEKAAGAVRDSRGAVHKRLQDLQKKKIARPDDVRKAQEQMEKHTEKGQKDVKELFEATRKAMERA</sequence>
<dbReference type="STRING" id="602072.A0A1R3RP68"/>
<comment type="similarity">
    <text evidence="1">Belongs to the RRF family.</text>
</comment>
<dbReference type="EMBL" id="KV907498">
    <property type="protein sequence ID" value="OOF96230.1"/>
    <property type="molecule type" value="Genomic_DNA"/>
</dbReference>
<evidence type="ECO:0000259" key="5">
    <source>
        <dbReference type="Pfam" id="PF01765"/>
    </source>
</evidence>
<feature type="domain" description="Ribosome recycling factor" evidence="5">
    <location>
        <begin position="98"/>
        <end position="266"/>
    </location>
</feature>
<evidence type="ECO:0000313" key="8">
    <source>
        <dbReference type="Proteomes" id="UP000188318"/>
    </source>
</evidence>
<dbReference type="GO" id="GO:0043023">
    <property type="term" value="F:ribosomal large subunit binding"/>
    <property type="evidence" value="ECO:0007669"/>
    <property type="project" value="TreeGrafter"/>
</dbReference>
<dbReference type="Proteomes" id="UP000188318">
    <property type="component" value="Unassembled WGS sequence"/>
</dbReference>
<reference evidence="7" key="1">
    <citation type="submission" date="2016-12" db="EMBL/GenBank/DDBJ databases">
        <authorList>
            <consortium name="DOE Joint Genome Institute"/>
            <person name="Riley R."/>
            <person name="Kuo A."/>
            <person name="Sun H."/>
            <person name="Pangilinan J."/>
            <person name="Culley D."/>
            <person name="Salamov A."/>
            <person name="Magnuson J."/>
            <person name="Bruno K."/>
            <person name="Henrissat B."/>
            <person name="Berka R."/>
            <person name="Tsang A."/>
            <person name="Barry K."/>
            <person name="lapidus A."/>
            <person name="Martin J."/>
            <person name="Lindquist E."/>
            <person name="Wang Z."/>
            <person name="Baker S."/>
            <person name="Grigoriev I."/>
            <person name="Nordberg H.P."/>
            <person name="Cantor M.N."/>
            <person name="Hua S.X."/>
        </authorList>
    </citation>
    <scope>NUCLEOTIDE SEQUENCE [LARGE SCALE GENOMIC DNA]</scope>
    <source>
        <strain evidence="7">ITEM 5010</strain>
    </source>
</reference>
<reference evidence="8" key="2">
    <citation type="journal article" date="2017" name="Genome Biol.">
        <title>Comparative genomics reveals high biological diversity and specific adaptations in the industrially and medically important fungal genus Aspergillus.</title>
        <authorList>
            <person name="de Vries R.P."/>
            <person name="Riley R."/>
            <person name="Wiebenga A."/>
            <person name="Aguilar-Osorio G."/>
            <person name="Amillis S."/>
            <person name="Uchima C.A."/>
            <person name="Anderluh G."/>
            <person name="Asadollahi M."/>
            <person name="Askin M."/>
            <person name="Barry K."/>
            <person name="Battaglia E."/>
            <person name="Bayram O."/>
            <person name="Benocci T."/>
            <person name="Braus-Stromeyer S.A."/>
            <person name="Caldana C."/>
            <person name="Canovas D."/>
            <person name="Cerqueira G.C."/>
            <person name="Chen F."/>
            <person name="Chen W."/>
            <person name="Choi C."/>
            <person name="Clum A."/>
            <person name="Dos Santos R.A."/>
            <person name="Damasio A.R."/>
            <person name="Diallinas G."/>
            <person name="Emri T."/>
            <person name="Fekete E."/>
            <person name="Flipphi M."/>
            <person name="Freyberg S."/>
            <person name="Gallo A."/>
            <person name="Gournas C."/>
            <person name="Habgood R."/>
            <person name="Hainaut M."/>
            <person name="Harispe M.L."/>
            <person name="Henrissat B."/>
            <person name="Hilden K.S."/>
            <person name="Hope R."/>
            <person name="Hossain A."/>
            <person name="Karabika E."/>
            <person name="Karaffa L."/>
            <person name="Karanyi Z."/>
            <person name="Krasevec N."/>
            <person name="Kuo A."/>
            <person name="Kusch H."/>
            <person name="LaButti K."/>
            <person name="Lagendijk E.L."/>
            <person name="Lapidus A."/>
            <person name="Levasseur A."/>
            <person name="Lindquist E."/>
            <person name="Lipzen A."/>
            <person name="Logrieco A.F."/>
            <person name="MacCabe A."/>
            <person name="Maekelae M.R."/>
            <person name="Malavazi I."/>
            <person name="Melin P."/>
            <person name="Meyer V."/>
            <person name="Mielnichuk N."/>
            <person name="Miskei M."/>
            <person name="Molnar A.P."/>
            <person name="Mule G."/>
            <person name="Ngan C.Y."/>
            <person name="Orejas M."/>
            <person name="Orosz E."/>
            <person name="Ouedraogo J.P."/>
            <person name="Overkamp K.M."/>
            <person name="Park H.-S."/>
            <person name="Perrone G."/>
            <person name="Piumi F."/>
            <person name="Punt P.J."/>
            <person name="Ram A.F."/>
            <person name="Ramon A."/>
            <person name="Rauscher S."/>
            <person name="Record E."/>
            <person name="Riano-Pachon D.M."/>
            <person name="Robert V."/>
            <person name="Roehrig J."/>
            <person name="Ruller R."/>
            <person name="Salamov A."/>
            <person name="Salih N.S."/>
            <person name="Samson R.A."/>
            <person name="Sandor E."/>
            <person name="Sanguinetti M."/>
            <person name="Schuetze T."/>
            <person name="Sepcic K."/>
            <person name="Shelest E."/>
            <person name="Sherlock G."/>
            <person name="Sophianopoulou V."/>
            <person name="Squina F.M."/>
            <person name="Sun H."/>
            <person name="Susca A."/>
            <person name="Todd R.B."/>
            <person name="Tsang A."/>
            <person name="Unkles S.E."/>
            <person name="van de Wiele N."/>
            <person name="van Rossen-Uffink D."/>
            <person name="Oliveira J.V."/>
            <person name="Vesth T.C."/>
            <person name="Visser J."/>
            <person name="Yu J.-H."/>
            <person name="Zhou M."/>
            <person name="Andersen M.R."/>
            <person name="Archer D.B."/>
            <person name="Baker S.E."/>
            <person name="Benoit I."/>
            <person name="Brakhage A.A."/>
            <person name="Braus G.H."/>
            <person name="Fischer R."/>
            <person name="Frisvad J.C."/>
            <person name="Goldman G.H."/>
            <person name="Houbraken J."/>
            <person name="Oakley B."/>
            <person name="Pocsi I."/>
            <person name="Scazzocchio C."/>
            <person name="Seiboth B."/>
            <person name="vanKuyk P.A."/>
            <person name="Wortman J."/>
            <person name="Dyer P.S."/>
            <person name="Grigoriev I.V."/>
        </authorList>
    </citation>
    <scope>NUCLEOTIDE SEQUENCE [LARGE SCALE GENOMIC DNA]</scope>
    <source>
        <strain evidence="8">ITEM 5010</strain>
    </source>
</reference>
<accession>A0A1R3RP68</accession>
<dbReference type="PANTHER" id="PTHR20982">
    <property type="entry name" value="RIBOSOME RECYCLING FACTOR"/>
    <property type="match status" value="1"/>
</dbReference>
<dbReference type="PANTHER" id="PTHR20982:SF3">
    <property type="entry name" value="MITOCHONDRIAL RIBOSOME RECYCLING FACTOR PSEUDO 1"/>
    <property type="match status" value="1"/>
</dbReference>
<dbReference type="VEuPathDB" id="FungiDB:ASPCADRAFT_47610"/>
<evidence type="ECO:0000313" key="7">
    <source>
        <dbReference type="EMBL" id="OOF96268.1"/>
    </source>
</evidence>
<gene>
    <name evidence="6" type="ORF">ASPCADRAFT_46561</name>
    <name evidence="7" type="ORF">ASPCADRAFT_47610</name>
</gene>
<dbReference type="EMBL" id="KV907498">
    <property type="protein sequence ID" value="OOF96268.1"/>
    <property type="molecule type" value="Genomic_DNA"/>
</dbReference>
<comment type="function">
    <text evidence="3">Necessary for protein synthesis in mitochondria. Functions as a ribosome recycling factor in mitochondria.</text>
</comment>
<dbReference type="InterPro" id="IPR002661">
    <property type="entry name" value="Ribosome_recyc_fac"/>
</dbReference>
<evidence type="ECO:0000256" key="2">
    <source>
        <dbReference type="ARBA" id="ARBA00022917"/>
    </source>
</evidence>
<feature type="region of interest" description="Disordered" evidence="4">
    <location>
        <begin position="228"/>
        <end position="257"/>
    </location>
</feature>
<proteinExistence type="inferred from homology"/>
<dbReference type="GO" id="GO:0006412">
    <property type="term" value="P:translation"/>
    <property type="evidence" value="ECO:0007669"/>
    <property type="project" value="UniProtKB-KW"/>
</dbReference>
<evidence type="ECO:0000256" key="1">
    <source>
        <dbReference type="ARBA" id="ARBA00005912"/>
    </source>
</evidence>
<dbReference type="SUPFAM" id="SSF55194">
    <property type="entry name" value="Ribosome recycling factor, RRF"/>
    <property type="match status" value="1"/>
</dbReference>
<dbReference type="AlphaFoldDB" id="A0A1R3RP68"/>
<name>A0A1R3RP68_ASPC5</name>
<evidence type="ECO:0000313" key="6">
    <source>
        <dbReference type="EMBL" id="OOF96230.1"/>
    </source>
</evidence>
<dbReference type="Gene3D" id="1.10.132.20">
    <property type="entry name" value="Ribosome-recycling factor"/>
    <property type="match status" value="1"/>
</dbReference>
<keyword evidence="8" id="KW-1185">Reference proteome</keyword>